<dbReference type="InterPro" id="IPR008969">
    <property type="entry name" value="CarboxyPept-like_regulatory"/>
</dbReference>
<evidence type="ECO:0000256" key="2">
    <source>
        <dbReference type="SAM" id="Phobius"/>
    </source>
</evidence>
<keyword evidence="2" id="KW-0472">Membrane</keyword>
<evidence type="ECO:0000256" key="1">
    <source>
        <dbReference type="ARBA" id="ARBA00022729"/>
    </source>
</evidence>
<keyword evidence="2" id="KW-1133">Transmembrane helix</keyword>
<name>A0A1J5Q1X6_9ZZZZ</name>
<keyword evidence="1" id="KW-0732">Signal</keyword>
<dbReference type="SUPFAM" id="SSF49464">
    <property type="entry name" value="Carboxypeptidase regulatory domain-like"/>
    <property type="match status" value="2"/>
</dbReference>
<protein>
    <submittedName>
        <fullName evidence="3">Cna protein B-type domain protein</fullName>
    </submittedName>
</protein>
<proteinExistence type="predicted"/>
<dbReference type="PANTHER" id="PTHR23303:SF15">
    <property type="entry name" value="COLOSSIN-A"/>
    <property type="match status" value="1"/>
</dbReference>
<dbReference type="InterPro" id="IPR013784">
    <property type="entry name" value="Carb-bd-like_fold"/>
</dbReference>
<dbReference type="Gene3D" id="2.60.40.1120">
    <property type="entry name" value="Carboxypeptidase-like, regulatory domain"/>
    <property type="match status" value="5"/>
</dbReference>
<reference evidence="3" key="1">
    <citation type="submission" date="2016-10" db="EMBL/GenBank/DDBJ databases">
        <title>Sequence of Gallionella enrichment culture.</title>
        <authorList>
            <person name="Poehlein A."/>
            <person name="Muehling M."/>
            <person name="Daniel R."/>
        </authorList>
    </citation>
    <scope>NUCLEOTIDE SEQUENCE</scope>
</reference>
<dbReference type="EMBL" id="MLJW01001557">
    <property type="protein sequence ID" value="OIQ77694.1"/>
    <property type="molecule type" value="Genomic_DNA"/>
</dbReference>
<organism evidence="3">
    <name type="scientific">mine drainage metagenome</name>
    <dbReference type="NCBI Taxonomy" id="410659"/>
    <lineage>
        <taxon>unclassified sequences</taxon>
        <taxon>metagenomes</taxon>
        <taxon>ecological metagenomes</taxon>
    </lineage>
</organism>
<feature type="transmembrane region" description="Helical" evidence="2">
    <location>
        <begin position="215"/>
        <end position="240"/>
    </location>
</feature>
<dbReference type="InterPro" id="IPR051417">
    <property type="entry name" value="SDr/BOS_complex"/>
</dbReference>
<dbReference type="SUPFAM" id="SSF49452">
    <property type="entry name" value="Starch-binding domain-like"/>
    <property type="match status" value="3"/>
</dbReference>
<comment type="caution">
    <text evidence="3">The sequence shown here is derived from an EMBL/GenBank/DDBJ whole genome shotgun (WGS) entry which is preliminary data.</text>
</comment>
<accession>A0A1J5Q1X6</accession>
<dbReference type="AlphaFoldDB" id="A0A1J5Q1X6"/>
<dbReference type="Pfam" id="PF13620">
    <property type="entry name" value="CarboxypepD_reg"/>
    <property type="match status" value="3"/>
</dbReference>
<keyword evidence="2" id="KW-0812">Transmembrane</keyword>
<gene>
    <name evidence="3" type="ORF">GALL_406090</name>
</gene>
<evidence type="ECO:0000313" key="3">
    <source>
        <dbReference type="EMBL" id="OIQ77694.1"/>
    </source>
</evidence>
<dbReference type="GO" id="GO:0030246">
    <property type="term" value="F:carbohydrate binding"/>
    <property type="evidence" value="ECO:0007669"/>
    <property type="project" value="InterPro"/>
</dbReference>
<dbReference type="PANTHER" id="PTHR23303">
    <property type="entry name" value="CARBOXYPEPTIDASE REGULATORY REGION-CONTAINING"/>
    <property type="match status" value="1"/>
</dbReference>
<sequence>MRVVSGVDVLEVAPGGSGEILLDVVNTGTVIDGVRAHVMGLPVEHATSRPSVLALFPDATGQLVVRLDLPTSFPAGRHPITVEVVGQAGVAGAVHHDVDLVVGTRPQLSISAAPTVVRSRRRATFEVQVQNRGNVPLDVALRATDSDRSLQATLTPSTLSLAPGTGAVCSVRVQGPRQLLGGDRERALQVEATALDQHEVVPLVLRQRSRLSAGVITAMVLLAILAAWATIFLFGVGAILGADPYTKVAPPSFFAATAVTGAAGTGTGSNGAASAAPAGAVARTGVLPAGVGGTLSGTVTATSDGLGVGRMTVEAWRTSRTGLVLVGSAATQQDGSYAIAGLFPGAYLVSVKADGFTTVWYPSAAASSGAKPVTAVAQAVTGTIDLTVTGAPAVINGKVDVGAVTTPVVTTVVARATWARDDPTLTRTVQAAADGTYTLPNVVAPGTYELSFTAPGYQPTTITETVTGGQTRFAPSVTLQSGTGQIAGTVTDGSHPLGGVVVSTTVGSAPIVVGTPTLGAVGSFVIPGLPTPGTYVVTFTAPGFTPATVVVDLTAGQSKNAVAVALTGGAGTVNGRILAPDGSGLGQATVAATGGPSAVTGTSLTTGTVGAFTLAGLKPGIYTLMVTLPGYASQSVAVDLSTGVAAPVTVTMRPSWGTVQGVVQTASAGTATGTAGISVQATDGQHTWTTTSTAVAGTPTGFYSFGQLPPGSYSLTLSEAGRVVTTAVVQVGAGSIVTQDLTLPAGG</sequence>